<keyword evidence="1 2" id="KW-0378">Hydrolase</keyword>
<dbReference type="Pfam" id="PF16113">
    <property type="entry name" value="ECH_2"/>
    <property type="match status" value="1"/>
</dbReference>
<accession>A0A540MMM7</accession>
<dbReference type="Gene3D" id="3.90.226.10">
    <property type="entry name" value="2-enoyl-CoA Hydratase, Chain A, domain 1"/>
    <property type="match status" value="1"/>
</dbReference>
<dbReference type="GO" id="GO:0006574">
    <property type="term" value="P:L-valine catabolic process"/>
    <property type="evidence" value="ECO:0007669"/>
    <property type="project" value="UniProtKB-UniRule"/>
</dbReference>
<comment type="function">
    <text evidence="2">Hydrolyzes 3-hydroxyisobutyryl-CoA (HIBYL-CoA), a saline catabolite. Has high activity toward isobutyryl-CoA. Could be an isobutyryl-CoA dehydrogenase that functions in valine catabolism.</text>
</comment>
<dbReference type="STRING" id="106549.A0A540MMM7"/>
<evidence type="ECO:0000256" key="2">
    <source>
        <dbReference type="RuleBase" id="RU369070"/>
    </source>
</evidence>
<dbReference type="PANTHER" id="PTHR43176:SF3">
    <property type="entry name" value="3-HYDROXYISOBUTYRYL-COA HYDROLASE, MITOCHONDRIAL"/>
    <property type="match status" value="1"/>
</dbReference>
<gene>
    <name evidence="4" type="ORF">C1H46_014297</name>
</gene>
<evidence type="ECO:0000259" key="3">
    <source>
        <dbReference type="Pfam" id="PF16113"/>
    </source>
</evidence>
<feature type="domain" description="Enoyl-CoA hydratase/isomerase" evidence="3">
    <location>
        <begin position="2"/>
        <end position="66"/>
    </location>
</feature>
<protein>
    <recommendedName>
        <fullName evidence="2">3-hydroxyisobutyryl-CoA hydrolase</fullName>
        <shortName evidence="2">HIB-CoA hydrolase</shortName>
        <shortName evidence="2">HIBYL-CoA-H</shortName>
        <ecNumber evidence="2">3.1.2.4</ecNumber>
    </recommendedName>
    <alternativeName>
        <fullName evidence="2">3-hydroxyisobutyryl-coenzyme A hydrolase</fullName>
    </alternativeName>
</protein>
<organism evidence="4 5">
    <name type="scientific">Malus baccata</name>
    <name type="common">Siberian crab apple</name>
    <name type="synonym">Pyrus baccata</name>
    <dbReference type="NCBI Taxonomy" id="106549"/>
    <lineage>
        <taxon>Eukaryota</taxon>
        <taxon>Viridiplantae</taxon>
        <taxon>Streptophyta</taxon>
        <taxon>Embryophyta</taxon>
        <taxon>Tracheophyta</taxon>
        <taxon>Spermatophyta</taxon>
        <taxon>Magnoliopsida</taxon>
        <taxon>eudicotyledons</taxon>
        <taxon>Gunneridae</taxon>
        <taxon>Pentapetalae</taxon>
        <taxon>rosids</taxon>
        <taxon>fabids</taxon>
        <taxon>Rosales</taxon>
        <taxon>Rosaceae</taxon>
        <taxon>Amygdaloideae</taxon>
        <taxon>Maleae</taxon>
        <taxon>Malus</taxon>
    </lineage>
</organism>
<evidence type="ECO:0000313" key="5">
    <source>
        <dbReference type="Proteomes" id="UP000315295"/>
    </source>
</evidence>
<dbReference type="EC" id="3.1.2.4" evidence="2"/>
<proteinExistence type="inferred from homology"/>
<dbReference type="EMBL" id="VIEB01000223">
    <property type="protein sequence ID" value="TQE00044.1"/>
    <property type="molecule type" value="Genomic_DNA"/>
</dbReference>
<evidence type="ECO:0000256" key="1">
    <source>
        <dbReference type="ARBA" id="ARBA00022801"/>
    </source>
</evidence>
<name>A0A540MMM7_MALBA</name>
<dbReference type="InterPro" id="IPR032259">
    <property type="entry name" value="HIBYL-CoA-H"/>
</dbReference>
<comment type="catalytic activity">
    <reaction evidence="2">
        <text>3-hydroxy-2-methylpropanoyl-CoA + H2O = 3-hydroxy-2-methylpropanoate + CoA + H(+)</text>
        <dbReference type="Rhea" id="RHEA:20888"/>
        <dbReference type="ChEBI" id="CHEBI:11805"/>
        <dbReference type="ChEBI" id="CHEBI:15377"/>
        <dbReference type="ChEBI" id="CHEBI:15378"/>
        <dbReference type="ChEBI" id="CHEBI:57287"/>
        <dbReference type="ChEBI" id="CHEBI:57340"/>
        <dbReference type="EC" id="3.1.2.4"/>
    </reaction>
</comment>
<dbReference type="InterPro" id="IPR045004">
    <property type="entry name" value="ECH_dom"/>
</dbReference>
<comment type="caution">
    <text evidence="4">The sequence shown here is derived from an EMBL/GenBank/DDBJ whole genome shotgun (WGS) entry which is preliminary data.</text>
</comment>
<keyword evidence="5" id="KW-1185">Reference proteome</keyword>
<comment type="similarity">
    <text evidence="2">Belongs to the enoyl-CoA hydratase/isomerase family.</text>
</comment>
<dbReference type="PANTHER" id="PTHR43176">
    <property type="entry name" value="3-HYDROXYISOBUTYRYL-COA HYDROLASE-RELATED"/>
    <property type="match status" value="1"/>
</dbReference>
<reference evidence="4 5" key="1">
    <citation type="journal article" date="2019" name="G3 (Bethesda)">
        <title>Sequencing of a Wild Apple (Malus baccata) Genome Unravels the Differences Between Cultivated and Wild Apple Species Regarding Disease Resistance and Cold Tolerance.</title>
        <authorList>
            <person name="Chen X."/>
        </authorList>
    </citation>
    <scope>NUCLEOTIDE SEQUENCE [LARGE SCALE GENOMIC DNA]</scope>
    <source>
        <strain evidence="5">cv. Shandingzi</strain>
        <tissue evidence="4">Leaves</tissue>
    </source>
</reference>
<dbReference type="Proteomes" id="UP000315295">
    <property type="component" value="Unassembled WGS sequence"/>
</dbReference>
<evidence type="ECO:0000313" key="4">
    <source>
        <dbReference type="EMBL" id="TQE00044.1"/>
    </source>
</evidence>
<dbReference type="AlphaFoldDB" id="A0A540MMM7"/>
<comment type="pathway">
    <text evidence="2">Amino-acid degradation; L-valine degradation.</text>
</comment>
<dbReference type="GO" id="GO:0003860">
    <property type="term" value="F:3-hydroxyisobutyryl-CoA hydrolase activity"/>
    <property type="evidence" value="ECO:0007669"/>
    <property type="project" value="UniProtKB-UniRule"/>
</dbReference>
<sequence>MSSKITLRSIREGRVKGIGECLVREYRITCHILHGEINKDFKEDKKPKWKPSKLDLITDDMVEHYFTKLDGDDKDWK</sequence>